<dbReference type="OrthoDB" id="9939728at2"/>
<keyword evidence="1" id="KW-0472">Membrane</keyword>
<reference evidence="2 3" key="1">
    <citation type="submission" date="2019-07" db="EMBL/GenBank/DDBJ databases">
        <title>Whole genome shotgun sequence of Oceanithermus desulfurans NBRC 100063.</title>
        <authorList>
            <person name="Hosoyama A."/>
            <person name="Uohara A."/>
            <person name="Ohji S."/>
            <person name="Ichikawa N."/>
        </authorList>
    </citation>
    <scope>NUCLEOTIDE SEQUENCE [LARGE SCALE GENOMIC DNA]</scope>
    <source>
        <strain evidence="2 3">NBRC 100063</strain>
    </source>
</reference>
<protein>
    <recommendedName>
        <fullName evidence="4">CcmD family protein</fullName>
    </recommendedName>
</protein>
<organism evidence="2 3">
    <name type="scientific">Oceanithermus desulfurans NBRC 100063</name>
    <dbReference type="NCBI Taxonomy" id="1227550"/>
    <lineage>
        <taxon>Bacteria</taxon>
        <taxon>Thermotogati</taxon>
        <taxon>Deinococcota</taxon>
        <taxon>Deinococci</taxon>
        <taxon>Thermales</taxon>
        <taxon>Thermaceae</taxon>
        <taxon>Oceanithermus</taxon>
    </lineage>
</organism>
<keyword evidence="1" id="KW-1133">Transmembrane helix</keyword>
<proteinExistence type="predicted"/>
<sequence length="68" mass="7340">MNIGLGELWIVLAVWALLIWAFYALVKLAVRAALEQFLAAHRDELAELVREAAAPPAPKGRADEGEGG</sequence>
<dbReference type="AlphaFoldDB" id="A0A511RL68"/>
<evidence type="ECO:0000313" key="2">
    <source>
        <dbReference type="EMBL" id="GEM89807.1"/>
    </source>
</evidence>
<dbReference type="RefSeq" id="WP_147146958.1">
    <property type="nucleotide sequence ID" value="NZ_BJXN01000007.1"/>
</dbReference>
<name>A0A511RL68_9DEIN</name>
<dbReference type="Proteomes" id="UP000321827">
    <property type="component" value="Unassembled WGS sequence"/>
</dbReference>
<comment type="caution">
    <text evidence="2">The sequence shown here is derived from an EMBL/GenBank/DDBJ whole genome shotgun (WGS) entry which is preliminary data.</text>
</comment>
<accession>A0A511RL68</accession>
<gene>
    <name evidence="2" type="ORF">ODE01S_12410</name>
</gene>
<keyword evidence="1" id="KW-0812">Transmembrane</keyword>
<dbReference type="EMBL" id="BJXN01000007">
    <property type="protein sequence ID" value="GEM89807.1"/>
    <property type="molecule type" value="Genomic_DNA"/>
</dbReference>
<evidence type="ECO:0000313" key="3">
    <source>
        <dbReference type="Proteomes" id="UP000321827"/>
    </source>
</evidence>
<evidence type="ECO:0000256" key="1">
    <source>
        <dbReference type="SAM" id="Phobius"/>
    </source>
</evidence>
<feature type="transmembrane region" description="Helical" evidence="1">
    <location>
        <begin position="6"/>
        <end position="26"/>
    </location>
</feature>
<evidence type="ECO:0008006" key="4">
    <source>
        <dbReference type="Google" id="ProtNLM"/>
    </source>
</evidence>